<accession>A0A420ZD36</accession>
<evidence type="ECO:0000256" key="3">
    <source>
        <dbReference type="ARBA" id="ARBA00022763"/>
    </source>
</evidence>
<dbReference type="InterPro" id="IPR042242">
    <property type="entry name" value="RecO_C"/>
</dbReference>
<dbReference type="NCBIfam" id="TIGR00613">
    <property type="entry name" value="reco"/>
    <property type="match status" value="1"/>
</dbReference>
<dbReference type="PANTHER" id="PTHR33991:SF1">
    <property type="entry name" value="DNA REPAIR PROTEIN RECO"/>
    <property type="match status" value="1"/>
</dbReference>
<dbReference type="InterPro" id="IPR037278">
    <property type="entry name" value="ARFGAP/RecO"/>
</dbReference>
<name>A0A420ZD36_UNCK3</name>
<dbReference type="SUPFAM" id="SSF57863">
    <property type="entry name" value="ArfGap/RecO-like zinc finger"/>
    <property type="match status" value="1"/>
</dbReference>
<keyword evidence="5 7" id="KW-0234">DNA repair</keyword>
<dbReference type="GO" id="GO:0006302">
    <property type="term" value="P:double-strand break repair"/>
    <property type="evidence" value="ECO:0007669"/>
    <property type="project" value="TreeGrafter"/>
</dbReference>
<dbReference type="SUPFAM" id="SSF50249">
    <property type="entry name" value="Nucleic acid-binding proteins"/>
    <property type="match status" value="1"/>
</dbReference>
<dbReference type="Proteomes" id="UP000281261">
    <property type="component" value="Unassembled WGS sequence"/>
</dbReference>
<feature type="domain" description="DNA replication/recombination mediator RecO N-terminal" evidence="8">
    <location>
        <begin position="1"/>
        <end position="79"/>
    </location>
</feature>
<evidence type="ECO:0000259" key="8">
    <source>
        <dbReference type="Pfam" id="PF11967"/>
    </source>
</evidence>
<gene>
    <name evidence="7 9" type="primary">recO</name>
    <name evidence="9" type="ORF">DRH29_01825</name>
</gene>
<dbReference type="AlphaFoldDB" id="A0A420ZD36"/>
<dbReference type="Pfam" id="PF11967">
    <property type="entry name" value="RecO_N"/>
    <property type="match status" value="1"/>
</dbReference>
<dbReference type="PANTHER" id="PTHR33991">
    <property type="entry name" value="DNA REPAIR PROTEIN RECO"/>
    <property type="match status" value="1"/>
</dbReference>
<dbReference type="InterPro" id="IPR022572">
    <property type="entry name" value="DNA_rep/recomb_RecO_N"/>
</dbReference>
<dbReference type="GO" id="GO:0043590">
    <property type="term" value="C:bacterial nucleoid"/>
    <property type="evidence" value="ECO:0007669"/>
    <property type="project" value="TreeGrafter"/>
</dbReference>
<dbReference type="HAMAP" id="MF_00201">
    <property type="entry name" value="RecO"/>
    <property type="match status" value="1"/>
</dbReference>
<comment type="caution">
    <text evidence="9">The sequence shown here is derived from an EMBL/GenBank/DDBJ whole genome shotgun (WGS) entry which is preliminary data.</text>
</comment>
<dbReference type="Pfam" id="PF02565">
    <property type="entry name" value="RecO_C"/>
    <property type="match status" value="1"/>
</dbReference>
<dbReference type="Gene3D" id="1.20.1440.120">
    <property type="entry name" value="Recombination protein O, C-terminal domain"/>
    <property type="match status" value="1"/>
</dbReference>
<reference evidence="9 10" key="1">
    <citation type="submission" date="2018-06" db="EMBL/GenBank/DDBJ databases">
        <title>Extensive metabolic versatility and redundancy in microbially diverse, dynamic hydrothermal sediments.</title>
        <authorList>
            <person name="Dombrowski N."/>
            <person name="Teske A."/>
            <person name="Baker B.J."/>
        </authorList>
    </citation>
    <scope>NUCLEOTIDE SEQUENCE [LARGE SCALE GENOMIC DNA]</scope>
    <source>
        <strain evidence="9">B79_G16</strain>
    </source>
</reference>
<dbReference type="InterPro" id="IPR012340">
    <property type="entry name" value="NA-bd_OB-fold"/>
</dbReference>
<evidence type="ECO:0000256" key="6">
    <source>
        <dbReference type="ARBA" id="ARBA00033409"/>
    </source>
</evidence>
<dbReference type="EMBL" id="QMNG01000004">
    <property type="protein sequence ID" value="RLC37447.1"/>
    <property type="molecule type" value="Genomic_DNA"/>
</dbReference>
<organism evidence="9 10">
    <name type="scientific">candidate division Kazan bacterium</name>
    <dbReference type="NCBI Taxonomy" id="2202143"/>
    <lineage>
        <taxon>Bacteria</taxon>
        <taxon>Bacteria division Kazan-3B-28</taxon>
    </lineage>
</organism>
<evidence type="ECO:0000256" key="7">
    <source>
        <dbReference type="HAMAP-Rule" id="MF_00201"/>
    </source>
</evidence>
<keyword evidence="3 7" id="KW-0227">DNA damage</keyword>
<evidence type="ECO:0000256" key="4">
    <source>
        <dbReference type="ARBA" id="ARBA00023172"/>
    </source>
</evidence>
<proteinExistence type="inferred from homology"/>
<sequence>MATIKTSGIVIRQINLGEADKILTILTRDRGKIRAVVKGVRRPKAKLAGFTDMFRYNDFVLAEGKNLDIVISAVTIEQFISDGIELEKIGIIYYLCELVDKLMEETNEVKGVFELLREALHFVRNHDIDSALIKSYFEMKMLLLLGYSPELNQCVATHKKLGDEDELSFSVRLGGVLCGDAKIKDDFARPISQNTLKFLRLLQCYPLADVSKIKADPEILNQMSAVTSDFVEYVMEVRPKSLAVLGEL</sequence>
<comment type="similarity">
    <text evidence="1 7">Belongs to the RecO family.</text>
</comment>
<dbReference type="Gene3D" id="2.40.50.140">
    <property type="entry name" value="Nucleic acid-binding proteins"/>
    <property type="match status" value="1"/>
</dbReference>
<protein>
    <recommendedName>
        <fullName evidence="2 7">DNA repair protein RecO</fullName>
    </recommendedName>
    <alternativeName>
        <fullName evidence="6 7">Recombination protein O</fullName>
    </alternativeName>
</protein>
<dbReference type="GO" id="GO:0006310">
    <property type="term" value="P:DNA recombination"/>
    <property type="evidence" value="ECO:0007669"/>
    <property type="project" value="UniProtKB-UniRule"/>
</dbReference>
<keyword evidence="4 7" id="KW-0233">DNA recombination</keyword>
<evidence type="ECO:0000313" key="9">
    <source>
        <dbReference type="EMBL" id="RLC37447.1"/>
    </source>
</evidence>
<evidence type="ECO:0000256" key="1">
    <source>
        <dbReference type="ARBA" id="ARBA00007452"/>
    </source>
</evidence>
<evidence type="ECO:0000313" key="10">
    <source>
        <dbReference type="Proteomes" id="UP000281261"/>
    </source>
</evidence>
<evidence type="ECO:0000256" key="2">
    <source>
        <dbReference type="ARBA" id="ARBA00021310"/>
    </source>
</evidence>
<comment type="function">
    <text evidence="7">Involved in DNA repair and RecF pathway recombination.</text>
</comment>
<evidence type="ECO:0000256" key="5">
    <source>
        <dbReference type="ARBA" id="ARBA00023204"/>
    </source>
</evidence>
<dbReference type="InterPro" id="IPR003717">
    <property type="entry name" value="RecO"/>
</dbReference>